<keyword evidence="13" id="KW-1185">Reference proteome</keyword>
<dbReference type="EMBL" id="SLZR01000005">
    <property type="protein sequence ID" value="TCS41678.1"/>
    <property type="molecule type" value="Genomic_DNA"/>
</dbReference>
<reference evidence="12 13" key="1">
    <citation type="submission" date="2019-03" db="EMBL/GenBank/DDBJ databases">
        <title>Genomic Encyclopedia of Archaeal and Bacterial Type Strains, Phase II (KMG-II): from individual species to whole genera.</title>
        <authorList>
            <person name="Goeker M."/>
        </authorList>
    </citation>
    <scope>NUCLEOTIDE SEQUENCE [LARGE SCALE GENOMIC DNA]</scope>
    <source>
        <strain evidence="12 13">DSM 15388</strain>
    </source>
</reference>
<evidence type="ECO:0000256" key="4">
    <source>
        <dbReference type="ARBA" id="ARBA00022679"/>
    </source>
</evidence>
<dbReference type="RefSeq" id="WP_132701100.1">
    <property type="nucleotide sequence ID" value="NZ_SLZR01000005.1"/>
</dbReference>
<keyword evidence="11" id="KW-0997">Cell inner membrane</keyword>
<evidence type="ECO:0000256" key="8">
    <source>
        <dbReference type="ARBA" id="ARBA00022989"/>
    </source>
</evidence>
<keyword evidence="8 11" id="KW-1133">Transmembrane helix</keyword>
<dbReference type="PANTHER" id="PTHR30474">
    <property type="entry name" value="CELL CYCLE PROTEIN"/>
    <property type="match status" value="1"/>
</dbReference>
<feature type="transmembrane region" description="Helical" evidence="11">
    <location>
        <begin position="28"/>
        <end position="48"/>
    </location>
</feature>
<dbReference type="PANTHER" id="PTHR30474:SF1">
    <property type="entry name" value="PEPTIDOGLYCAN GLYCOSYLTRANSFERASE MRDB"/>
    <property type="match status" value="1"/>
</dbReference>
<dbReference type="Pfam" id="PF01098">
    <property type="entry name" value="FTSW_RODA_SPOVE"/>
    <property type="match status" value="1"/>
</dbReference>
<dbReference type="GO" id="GO:0051301">
    <property type="term" value="P:cell division"/>
    <property type="evidence" value="ECO:0007669"/>
    <property type="project" value="InterPro"/>
</dbReference>
<sequence>MLSDFIRHAPSETFSRSRSLLQRVHIDIYLLMALMLVAGAGLIVLYSASGADMGAVYRQSVRFGIGFFAMFIIAQLDPRIFQQWSGVLYIGGICLLVAVLLSGHDAKGAQRWLTIPGLFRFQPSEIIKVSVPIMLAWYLSRKGLPPKFRHVLVSLVLLFVPTILILKQPDLGTSLLIAASGIFVIFLAGLSWKLIAAATVIAVSSLPAMWLFVLQGYQKQRVLTFLNPESDPLGSGWNIIQSKTAIGSGGLYGKGYLHGTQSQLDFLPESHTDFIIAVLSEELGLVGAVVLLVLYLLIVWRGMAISINARDSFCRLLAGSLTLTFFIYVFVNIGMVSGLLPVVGVPLPLVSYGGTSIVTLLGSFGILMSISTHKRD</sequence>
<dbReference type="GO" id="GO:0009252">
    <property type="term" value="P:peptidoglycan biosynthetic process"/>
    <property type="evidence" value="ECO:0007669"/>
    <property type="project" value="UniProtKB-UniRule"/>
</dbReference>
<feature type="transmembrane region" description="Helical" evidence="11">
    <location>
        <begin position="60"/>
        <end position="76"/>
    </location>
</feature>
<dbReference type="GO" id="GO:0015648">
    <property type="term" value="F:lipid-linked peptidoglycan transporter activity"/>
    <property type="evidence" value="ECO:0007669"/>
    <property type="project" value="TreeGrafter"/>
</dbReference>
<organism evidence="12 13">
    <name type="scientific">Reinekea marinisedimentorum</name>
    <dbReference type="NCBI Taxonomy" id="230495"/>
    <lineage>
        <taxon>Bacteria</taxon>
        <taxon>Pseudomonadati</taxon>
        <taxon>Pseudomonadota</taxon>
        <taxon>Gammaproteobacteria</taxon>
        <taxon>Oceanospirillales</taxon>
        <taxon>Saccharospirillaceae</taxon>
        <taxon>Reinekea</taxon>
    </lineage>
</organism>
<evidence type="ECO:0000256" key="6">
    <source>
        <dbReference type="ARBA" id="ARBA00022960"/>
    </source>
</evidence>
<comment type="subcellular location">
    <subcellularLocation>
        <location evidence="11">Cell inner membrane</location>
        <topology evidence="11">Multi-pass membrane protein</topology>
    </subcellularLocation>
    <subcellularLocation>
        <location evidence="1">Membrane</location>
        <topology evidence="1">Multi-pass membrane protein</topology>
    </subcellularLocation>
</comment>
<evidence type="ECO:0000256" key="7">
    <source>
        <dbReference type="ARBA" id="ARBA00022984"/>
    </source>
</evidence>
<name>A0A4V6NY38_9GAMM</name>
<evidence type="ECO:0000256" key="1">
    <source>
        <dbReference type="ARBA" id="ARBA00004141"/>
    </source>
</evidence>
<proteinExistence type="inferred from homology"/>
<keyword evidence="6 11" id="KW-0133">Cell shape</keyword>
<evidence type="ECO:0000256" key="2">
    <source>
        <dbReference type="ARBA" id="ARBA00022475"/>
    </source>
</evidence>
<evidence type="ECO:0000256" key="10">
    <source>
        <dbReference type="ARBA" id="ARBA00023316"/>
    </source>
</evidence>
<dbReference type="GO" id="GO:0008360">
    <property type="term" value="P:regulation of cell shape"/>
    <property type="evidence" value="ECO:0007669"/>
    <property type="project" value="UniProtKB-KW"/>
</dbReference>
<dbReference type="HAMAP" id="MF_02079">
    <property type="entry name" value="PGT_RodA"/>
    <property type="match status" value="1"/>
</dbReference>
<evidence type="ECO:0000313" key="13">
    <source>
        <dbReference type="Proteomes" id="UP000295793"/>
    </source>
</evidence>
<feature type="transmembrane region" description="Helical" evidence="11">
    <location>
        <begin position="321"/>
        <end position="343"/>
    </location>
</feature>
<dbReference type="Proteomes" id="UP000295793">
    <property type="component" value="Unassembled WGS sequence"/>
</dbReference>
<evidence type="ECO:0000256" key="9">
    <source>
        <dbReference type="ARBA" id="ARBA00023136"/>
    </source>
</evidence>
<feature type="transmembrane region" description="Helical" evidence="11">
    <location>
        <begin position="349"/>
        <end position="370"/>
    </location>
</feature>
<keyword evidence="2 11" id="KW-1003">Cell membrane</keyword>
<accession>A0A4V6NY38</accession>
<feature type="transmembrane region" description="Helical" evidence="11">
    <location>
        <begin position="172"/>
        <end position="190"/>
    </location>
</feature>
<evidence type="ECO:0000313" key="12">
    <source>
        <dbReference type="EMBL" id="TCS41678.1"/>
    </source>
</evidence>
<comment type="catalytic activity">
    <reaction evidence="11">
        <text>[GlcNAc-(1-&gt;4)-Mur2Ac(oyl-L-Ala-gamma-D-Glu-L-Lys-D-Ala-D-Ala)](n)-di-trans,octa-cis-undecaprenyl diphosphate + beta-D-GlcNAc-(1-&gt;4)-Mur2Ac(oyl-L-Ala-gamma-D-Glu-L-Lys-D-Ala-D-Ala)-di-trans,octa-cis-undecaprenyl diphosphate = [GlcNAc-(1-&gt;4)-Mur2Ac(oyl-L-Ala-gamma-D-Glu-L-Lys-D-Ala-D-Ala)](n+1)-di-trans,octa-cis-undecaprenyl diphosphate + di-trans,octa-cis-undecaprenyl diphosphate + H(+)</text>
        <dbReference type="Rhea" id="RHEA:23708"/>
        <dbReference type="Rhea" id="RHEA-COMP:9602"/>
        <dbReference type="Rhea" id="RHEA-COMP:9603"/>
        <dbReference type="ChEBI" id="CHEBI:15378"/>
        <dbReference type="ChEBI" id="CHEBI:58405"/>
        <dbReference type="ChEBI" id="CHEBI:60033"/>
        <dbReference type="ChEBI" id="CHEBI:78435"/>
        <dbReference type="EC" id="2.4.99.28"/>
    </reaction>
</comment>
<comment type="function">
    <text evidence="11">Peptidoglycan polymerase that is essential for cell wall elongation.</text>
</comment>
<protein>
    <recommendedName>
        <fullName evidence="11">Peptidoglycan glycosyltransferase MrdB</fullName>
        <shortName evidence="11">PGT</shortName>
        <ecNumber evidence="11">2.4.99.28</ecNumber>
    </recommendedName>
    <alternativeName>
        <fullName evidence="11">Cell elongation protein RodA</fullName>
    </alternativeName>
    <alternativeName>
        <fullName evidence="11">Cell wall polymerase</fullName>
    </alternativeName>
    <alternativeName>
        <fullName evidence="11">Peptidoglycan polymerase</fullName>
        <shortName evidence="11">PG polymerase</shortName>
    </alternativeName>
</protein>
<keyword evidence="10 11" id="KW-0961">Cell wall biogenesis/degradation</keyword>
<dbReference type="EC" id="2.4.99.28" evidence="11"/>
<keyword evidence="3 11" id="KW-0328">Glycosyltransferase</keyword>
<dbReference type="AlphaFoldDB" id="A0A4V6NY38"/>
<dbReference type="InterPro" id="IPR011923">
    <property type="entry name" value="RodA/MrdB"/>
</dbReference>
<feature type="transmembrane region" description="Helical" evidence="11">
    <location>
        <begin position="274"/>
        <end position="300"/>
    </location>
</feature>
<keyword evidence="4 11" id="KW-0808">Transferase</keyword>
<dbReference type="InterPro" id="IPR018365">
    <property type="entry name" value="Cell_cycle_FtsW-rel_CS"/>
</dbReference>
<dbReference type="PROSITE" id="PS00428">
    <property type="entry name" value="FTSW_RODA_SPOVE"/>
    <property type="match status" value="1"/>
</dbReference>
<dbReference type="GO" id="GO:0032153">
    <property type="term" value="C:cell division site"/>
    <property type="evidence" value="ECO:0007669"/>
    <property type="project" value="TreeGrafter"/>
</dbReference>
<dbReference type="GO" id="GO:0008955">
    <property type="term" value="F:peptidoglycan glycosyltransferase activity"/>
    <property type="evidence" value="ECO:0007669"/>
    <property type="project" value="UniProtKB-UniRule"/>
</dbReference>
<evidence type="ECO:0000256" key="11">
    <source>
        <dbReference type="HAMAP-Rule" id="MF_02079"/>
    </source>
</evidence>
<feature type="transmembrane region" description="Helical" evidence="11">
    <location>
        <begin position="197"/>
        <end position="217"/>
    </location>
</feature>
<keyword evidence="7 11" id="KW-0573">Peptidoglycan synthesis</keyword>
<gene>
    <name evidence="11" type="primary">mrdB</name>
    <name evidence="11" type="synonym">rodA</name>
    <name evidence="12" type="ORF">BCF53_105105</name>
</gene>
<comment type="caution">
    <text evidence="12">The sequence shown here is derived from an EMBL/GenBank/DDBJ whole genome shotgun (WGS) entry which is preliminary data.</text>
</comment>
<keyword evidence="9 11" id="KW-0472">Membrane</keyword>
<dbReference type="GO" id="GO:0005886">
    <property type="term" value="C:plasma membrane"/>
    <property type="evidence" value="ECO:0007669"/>
    <property type="project" value="UniProtKB-SubCell"/>
</dbReference>
<dbReference type="UniPathway" id="UPA00219"/>
<feature type="transmembrane region" description="Helical" evidence="11">
    <location>
        <begin position="82"/>
        <end position="101"/>
    </location>
</feature>
<dbReference type="InterPro" id="IPR001182">
    <property type="entry name" value="FtsW/RodA"/>
</dbReference>
<comment type="similarity">
    <text evidence="11">Belongs to the SEDS family. MrdB/RodA subfamily.</text>
</comment>
<dbReference type="OrthoDB" id="9768187at2"/>
<evidence type="ECO:0000256" key="5">
    <source>
        <dbReference type="ARBA" id="ARBA00022692"/>
    </source>
</evidence>
<dbReference type="GO" id="GO:0071555">
    <property type="term" value="P:cell wall organization"/>
    <property type="evidence" value="ECO:0007669"/>
    <property type="project" value="UniProtKB-KW"/>
</dbReference>
<dbReference type="NCBIfam" id="TIGR02210">
    <property type="entry name" value="rodA_shape"/>
    <property type="match status" value="1"/>
</dbReference>
<feature type="transmembrane region" description="Helical" evidence="11">
    <location>
        <begin position="148"/>
        <end position="166"/>
    </location>
</feature>
<comment type="pathway">
    <text evidence="11">Cell wall biogenesis; peptidoglycan biosynthesis.</text>
</comment>
<evidence type="ECO:0000256" key="3">
    <source>
        <dbReference type="ARBA" id="ARBA00022676"/>
    </source>
</evidence>
<keyword evidence="5 11" id="KW-0812">Transmembrane</keyword>